<dbReference type="Proteomes" id="UP000679749">
    <property type="component" value="Unassembled WGS sequence"/>
</dbReference>
<comment type="caution">
    <text evidence="2">The sequence shown here is derived from an EMBL/GenBank/DDBJ whole genome shotgun (WGS) entry which is preliminary data.</text>
</comment>
<dbReference type="AlphaFoldDB" id="A0A942U5T4"/>
<evidence type="ECO:0000259" key="1">
    <source>
        <dbReference type="PROSITE" id="PS50965"/>
    </source>
</evidence>
<dbReference type="Pfam" id="PF08378">
    <property type="entry name" value="NERD"/>
    <property type="match status" value="1"/>
</dbReference>
<dbReference type="InterPro" id="IPR011528">
    <property type="entry name" value="NERD"/>
</dbReference>
<feature type="domain" description="NERD" evidence="1">
    <location>
        <begin position="41"/>
        <end position="157"/>
    </location>
</feature>
<dbReference type="EMBL" id="JAGYPF010000002">
    <property type="protein sequence ID" value="MBS4213412.1"/>
    <property type="molecule type" value="Genomic_DNA"/>
</dbReference>
<dbReference type="PROSITE" id="PS50965">
    <property type="entry name" value="NERD"/>
    <property type="match status" value="1"/>
</dbReference>
<keyword evidence="3" id="KW-1185">Reference proteome</keyword>
<organism evidence="2 3">
    <name type="scientific">Neobacillus rhizophilus</name>
    <dbReference type="NCBI Taxonomy" id="2833579"/>
    <lineage>
        <taxon>Bacteria</taxon>
        <taxon>Bacillati</taxon>
        <taxon>Bacillota</taxon>
        <taxon>Bacilli</taxon>
        <taxon>Bacillales</taxon>
        <taxon>Bacillaceae</taxon>
        <taxon>Neobacillus</taxon>
    </lineage>
</organism>
<sequence>MLIKDRTIPIKILILAAILRRLPLSNMKYQEILDELRRREAGYQGEKSLDFYFRMLPKDKYMILHDLNLPDNEFNLQIDTLLITPAYALVISVKHMAGKLIIDTENEQFTQIVNEKEKGYPYPVAQVERHQKYIKKLLTDNGYPPLPVEYLIVFSNSYCTYVVSGPNSRKVKPRTCKADVLLNRIEFFEKLYPDAILTSKELRKLCKYLVKLNTPPTKYLLKKFGIQRSDLLTGVQCPYCGYLPLIRKKQKWWCPRCDKYSADAHMNALMDYFCFMI</sequence>
<evidence type="ECO:0000313" key="3">
    <source>
        <dbReference type="Proteomes" id="UP000679749"/>
    </source>
</evidence>
<reference evidence="2" key="1">
    <citation type="submission" date="2021-05" db="EMBL/GenBank/DDBJ databases">
        <title>Novel Bacillus species.</title>
        <authorList>
            <person name="Liu G."/>
        </authorList>
    </citation>
    <scope>NUCLEOTIDE SEQUENCE</scope>
    <source>
        <strain evidence="2">FJAT-49825</strain>
    </source>
</reference>
<proteinExistence type="predicted"/>
<gene>
    <name evidence="2" type="ORF">KHA99_13240</name>
</gene>
<evidence type="ECO:0000313" key="2">
    <source>
        <dbReference type="EMBL" id="MBS4213412.1"/>
    </source>
</evidence>
<name>A0A942U5T4_9BACI</name>
<dbReference type="RefSeq" id="WP_213117902.1">
    <property type="nucleotide sequence ID" value="NZ_JAGYPF010000002.1"/>
</dbReference>
<protein>
    <submittedName>
        <fullName evidence="2">NERD domain-containing protein</fullName>
    </submittedName>
</protein>
<accession>A0A942U5T4</accession>